<feature type="transmembrane region" description="Helical" evidence="2">
    <location>
        <begin position="58"/>
        <end position="79"/>
    </location>
</feature>
<accession>A0ABV9QR09</accession>
<keyword evidence="5" id="KW-1185">Reference proteome</keyword>
<evidence type="ECO:0000313" key="5">
    <source>
        <dbReference type="Proteomes" id="UP001595886"/>
    </source>
</evidence>
<dbReference type="Pfam" id="PF07584">
    <property type="entry name" value="BatA"/>
    <property type="match status" value="1"/>
</dbReference>
<dbReference type="PANTHER" id="PTHR37464:SF1">
    <property type="entry name" value="BLL2463 PROTEIN"/>
    <property type="match status" value="1"/>
</dbReference>
<sequence length="403" mass="42965">MNLALLAPFGLVALAALAVPLLIHLVRRLELATTEFAALRWIAERVRPQRRLRVERPWLLLLRLLLLALLAVLLARPVWDGGVPASRPWAVVAPGVELSAARAAAGGLDAEWHWLAPGFPHTDEAAPSAAAPVASLLRELDAQLPSGQALAAIVPERLDGLDGERPRLSRKVDWRVVPGQAASPSAPSPAPIRLAVRYTPEAESSLRYLRAAVAAWNQREADRYVLDAQPADVPLDDASTWLVWLAPRSPALERWFERGGTALVAEAGDGGEPLWRDAAGRVLARSASEGRGRRIGLSGALTPAALPLLLDADFPDRLRAAFDGPPPAPTRATAAMAQPCHDAQVHGSWLRSTANARPLDAWLAALVAALFLLERLVATRTGTPADESAVAGGSVAAQREPLP</sequence>
<keyword evidence="2" id="KW-1133">Transmembrane helix</keyword>
<dbReference type="Proteomes" id="UP001595886">
    <property type="component" value="Unassembled WGS sequence"/>
</dbReference>
<organism evidence="4 5">
    <name type="scientific">Dokdonella ginsengisoli</name>
    <dbReference type="NCBI Taxonomy" id="363846"/>
    <lineage>
        <taxon>Bacteria</taxon>
        <taxon>Pseudomonadati</taxon>
        <taxon>Pseudomonadota</taxon>
        <taxon>Gammaproteobacteria</taxon>
        <taxon>Lysobacterales</taxon>
        <taxon>Rhodanobacteraceae</taxon>
        <taxon>Dokdonella</taxon>
    </lineage>
</organism>
<keyword evidence="2" id="KW-0472">Membrane</keyword>
<evidence type="ECO:0000259" key="3">
    <source>
        <dbReference type="Pfam" id="PF07584"/>
    </source>
</evidence>
<feature type="domain" description="Aerotolerance regulator N-terminal" evidence="3">
    <location>
        <begin position="4"/>
        <end position="77"/>
    </location>
</feature>
<protein>
    <submittedName>
        <fullName evidence="4">BatA domain-containing protein</fullName>
    </submittedName>
</protein>
<dbReference type="NCBIfam" id="TIGR02226">
    <property type="entry name" value="two_anch"/>
    <property type="match status" value="1"/>
</dbReference>
<dbReference type="PANTHER" id="PTHR37464">
    <property type="entry name" value="BLL2463 PROTEIN"/>
    <property type="match status" value="1"/>
</dbReference>
<keyword evidence="2" id="KW-0812">Transmembrane</keyword>
<gene>
    <name evidence="4" type="ORF">ACFO6Q_05470</name>
</gene>
<comment type="caution">
    <text evidence="4">The sequence shown here is derived from an EMBL/GenBank/DDBJ whole genome shotgun (WGS) entry which is preliminary data.</text>
</comment>
<evidence type="ECO:0000256" key="2">
    <source>
        <dbReference type="SAM" id="Phobius"/>
    </source>
</evidence>
<dbReference type="InterPro" id="IPR011933">
    <property type="entry name" value="Double_TM_dom"/>
</dbReference>
<proteinExistence type="predicted"/>
<dbReference type="InterPro" id="IPR024163">
    <property type="entry name" value="Aerotolerance_reg_N"/>
</dbReference>
<evidence type="ECO:0000313" key="4">
    <source>
        <dbReference type="EMBL" id="MFC4819760.1"/>
    </source>
</evidence>
<dbReference type="RefSeq" id="WP_380019555.1">
    <property type="nucleotide sequence ID" value="NZ_JBHSHD010000005.1"/>
</dbReference>
<name>A0ABV9QR09_9GAMM</name>
<evidence type="ECO:0000256" key="1">
    <source>
        <dbReference type="SAM" id="MobiDB-lite"/>
    </source>
</evidence>
<reference evidence="5" key="1">
    <citation type="journal article" date="2019" name="Int. J. Syst. Evol. Microbiol.">
        <title>The Global Catalogue of Microorganisms (GCM) 10K type strain sequencing project: providing services to taxonomists for standard genome sequencing and annotation.</title>
        <authorList>
            <consortium name="The Broad Institute Genomics Platform"/>
            <consortium name="The Broad Institute Genome Sequencing Center for Infectious Disease"/>
            <person name="Wu L."/>
            <person name="Ma J."/>
        </authorList>
    </citation>
    <scope>NUCLEOTIDE SEQUENCE [LARGE SCALE GENOMIC DNA]</scope>
    <source>
        <strain evidence="5">CCUG 30340</strain>
    </source>
</reference>
<feature type="region of interest" description="Disordered" evidence="1">
    <location>
        <begin position="384"/>
        <end position="403"/>
    </location>
</feature>
<dbReference type="EMBL" id="JBHSHD010000005">
    <property type="protein sequence ID" value="MFC4819760.1"/>
    <property type="molecule type" value="Genomic_DNA"/>
</dbReference>